<dbReference type="EMBL" id="MHUS01000014">
    <property type="protein sequence ID" value="OHA81121.1"/>
    <property type="molecule type" value="Genomic_DNA"/>
</dbReference>
<evidence type="ECO:0000259" key="12">
    <source>
        <dbReference type="SMART" id="SM01016"/>
    </source>
</evidence>
<evidence type="ECO:0000256" key="3">
    <source>
        <dbReference type="ARBA" id="ARBA00022598"/>
    </source>
</evidence>
<dbReference type="Pfam" id="PF05746">
    <property type="entry name" value="DALR_1"/>
    <property type="match status" value="1"/>
</dbReference>
<dbReference type="PROSITE" id="PS00178">
    <property type="entry name" value="AA_TRNA_LIGASE_I"/>
    <property type="match status" value="1"/>
</dbReference>
<evidence type="ECO:0000256" key="4">
    <source>
        <dbReference type="ARBA" id="ARBA00022741"/>
    </source>
</evidence>
<comment type="subunit">
    <text evidence="9">Monomer.</text>
</comment>
<keyword evidence="5 9" id="KW-0067">ATP-binding</keyword>
<sequence length="531" mass="59044">MIRTKLTTAITEALNTLGYLGQAISLERPEHSDHGDYMTNVALVYAKQAGVAPRAFAEQVVAELKKNDGGFLKDIQIAGPGFINFFMKEEALAEDVTELSARLEQGLDVHKGEKVNIEFISANPTGDLHIGHGRGAFFGDVLARVLAYAGAAVTREFYINDSRESNQIKELGKTGLGQGEQYKTPRLEKMIAEMEFEGFAPENVGFALAEKVQAHNRNFIEKKLGISFDEWYSEDAQIRESGAGDKMLVLLKEKGLLYEKDGATWIKTSEYGDDEDRVVLRSDGTKSYFIADIAYHAEKFARGFNTVIDVWGADHHGHVKRMHAVGKMLGWPENPPQPIIFIAQLVALKEGDERKKMSKRAGNVILLEDLVDELGIDVVRWFFTEKALGSHMDFDLALAREHSAKNPVFYVQYAHARIASIIAKAQGLAPEDGNLAELFTQKSARNLAVKITQFGETIEDTACDFQVHRLTTYAYELANAFSQFYRDVRVTTDTTYSASALELAMATKQTLAKTLGLLGISAPEKMEREEK</sequence>
<feature type="domain" description="DALR anticodon binding" evidence="11">
    <location>
        <begin position="411"/>
        <end position="526"/>
    </location>
</feature>
<dbReference type="Gene3D" id="1.10.730.10">
    <property type="entry name" value="Isoleucyl-tRNA Synthetase, Domain 1"/>
    <property type="match status" value="1"/>
</dbReference>
<dbReference type="InterPro" id="IPR005148">
    <property type="entry name" value="Arg-tRNA-synth_N"/>
</dbReference>
<keyword evidence="6 9" id="KW-0648">Protein biosynthesis</keyword>
<evidence type="ECO:0000259" key="11">
    <source>
        <dbReference type="SMART" id="SM00836"/>
    </source>
</evidence>
<dbReference type="InterPro" id="IPR014729">
    <property type="entry name" value="Rossmann-like_a/b/a_fold"/>
</dbReference>
<dbReference type="GO" id="GO:0004814">
    <property type="term" value="F:arginine-tRNA ligase activity"/>
    <property type="evidence" value="ECO:0007669"/>
    <property type="project" value="UniProtKB-UniRule"/>
</dbReference>
<keyword evidence="3 9" id="KW-0436">Ligase</keyword>
<reference evidence="13 14" key="1">
    <citation type="journal article" date="2016" name="Nat. Commun.">
        <title>Thousands of microbial genomes shed light on interconnected biogeochemical processes in an aquifer system.</title>
        <authorList>
            <person name="Anantharaman K."/>
            <person name="Brown C.T."/>
            <person name="Hug L.A."/>
            <person name="Sharon I."/>
            <person name="Castelle C.J."/>
            <person name="Probst A.J."/>
            <person name="Thomas B.C."/>
            <person name="Singh A."/>
            <person name="Wilkins M.J."/>
            <person name="Karaoz U."/>
            <person name="Brodie E.L."/>
            <person name="Williams K.H."/>
            <person name="Hubbard S.S."/>
            <person name="Banfield J.F."/>
        </authorList>
    </citation>
    <scope>NUCLEOTIDE SEQUENCE [LARGE SCALE GENOMIC DNA]</scope>
</reference>
<feature type="short sequence motif" description="'HIGH' region" evidence="9">
    <location>
        <begin position="122"/>
        <end position="132"/>
    </location>
</feature>
<dbReference type="CDD" id="cd00671">
    <property type="entry name" value="ArgRS_core"/>
    <property type="match status" value="1"/>
</dbReference>
<dbReference type="SMART" id="SM01016">
    <property type="entry name" value="Arg_tRNA_synt_N"/>
    <property type="match status" value="1"/>
</dbReference>
<dbReference type="GO" id="GO:0005524">
    <property type="term" value="F:ATP binding"/>
    <property type="evidence" value="ECO:0007669"/>
    <property type="project" value="UniProtKB-UniRule"/>
</dbReference>
<dbReference type="InterPro" id="IPR008909">
    <property type="entry name" value="DALR_anticod-bd"/>
</dbReference>
<dbReference type="Gene3D" id="3.40.50.620">
    <property type="entry name" value="HUPs"/>
    <property type="match status" value="1"/>
</dbReference>
<dbReference type="InterPro" id="IPR035684">
    <property type="entry name" value="ArgRS_core"/>
</dbReference>
<dbReference type="HAMAP" id="MF_00123">
    <property type="entry name" value="Arg_tRNA_synth"/>
    <property type="match status" value="1"/>
</dbReference>
<evidence type="ECO:0000256" key="6">
    <source>
        <dbReference type="ARBA" id="ARBA00022917"/>
    </source>
</evidence>
<dbReference type="Proteomes" id="UP000176997">
    <property type="component" value="Unassembled WGS sequence"/>
</dbReference>
<evidence type="ECO:0000313" key="13">
    <source>
        <dbReference type="EMBL" id="OHA81121.1"/>
    </source>
</evidence>
<dbReference type="GO" id="GO:0005737">
    <property type="term" value="C:cytoplasm"/>
    <property type="evidence" value="ECO:0007669"/>
    <property type="project" value="UniProtKB-SubCell"/>
</dbReference>
<evidence type="ECO:0000256" key="9">
    <source>
        <dbReference type="HAMAP-Rule" id="MF_00123"/>
    </source>
</evidence>
<evidence type="ECO:0000256" key="10">
    <source>
        <dbReference type="RuleBase" id="RU363038"/>
    </source>
</evidence>
<dbReference type="SUPFAM" id="SSF52374">
    <property type="entry name" value="Nucleotidylyl transferase"/>
    <property type="match status" value="1"/>
</dbReference>
<dbReference type="AlphaFoldDB" id="A0A1G2SA06"/>
<dbReference type="PANTHER" id="PTHR11956:SF5">
    <property type="entry name" value="ARGININE--TRNA LIGASE, CYTOPLASMIC"/>
    <property type="match status" value="1"/>
</dbReference>
<dbReference type="InterPro" id="IPR009080">
    <property type="entry name" value="tRNAsynth_Ia_anticodon-bd"/>
</dbReference>
<dbReference type="PANTHER" id="PTHR11956">
    <property type="entry name" value="ARGINYL-TRNA SYNTHETASE"/>
    <property type="match status" value="1"/>
</dbReference>
<feature type="domain" description="Arginyl tRNA synthetase N-terminal" evidence="12">
    <location>
        <begin position="4"/>
        <end position="87"/>
    </location>
</feature>
<comment type="similarity">
    <text evidence="1 9 10">Belongs to the class-I aminoacyl-tRNA synthetase family.</text>
</comment>
<keyword evidence="4 9" id="KW-0547">Nucleotide-binding</keyword>
<keyword evidence="2 9" id="KW-0963">Cytoplasm</keyword>
<dbReference type="Pfam" id="PF03485">
    <property type="entry name" value="Arg_tRNA_synt_N"/>
    <property type="match status" value="1"/>
</dbReference>
<evidence type="ECO:0000256" key="5">
    <source>
        <dbReference type="ARBA" id="ARBA00022840"/>
    </source>
</evidence>
<dbReference type="EC" id="6.1.1.19" evidence="9"/>
<evidence type="ECO:0000256" key="7">
    <source>
        <dbReference type="ARBA" id="ARBA00023146"/>
    </source>
</evidence>
<dbReference type="Pfam" id="PF00750">
    <property type="entry name" value="tRNA-synt_1d"/>
    <property type="match status" value="1"/>
</dbReference>
<dbReference type="InterPro" id="IPR036695">
    <property type="entry name" value="Arg-tRNA-synth_N_sf"/>
</dbReference>
<gene>
    <name evidence="9" type="primary">argS</name>
    <name evidence="13" type="ORF">A2675_00880</name>
</gene>
<dbReference type="GO" id="GO:0006420">
    <property type="term" value="P:arginyl-tRNA aminoacylation"/>
    <property type="evidence" value="ECO:0007669"/>
    <property type="project" value="UniProtKB-UniRule"/>
</dbReference>
<evidence type="ECO:0000256" key="1">
    <source>
        <dbReference type="ARBA" id="ARBA00005594"/>
    </source>
</evidence>
<comment type="caution">
    <text evidence="13">The sequence shown here is derived from an EMBL/GenBank/DDBJ whole genome shotgun (WGS) entry which is preliminary data.</text>
</comment>
<dbReference type="InterPro" id="IPR001412">
    <property type="entry name" value="aa-tRNA-synth_I_CS"/>
</dbReference>
<organism evidence="13 14">
    <name type="scientific">Candidatus Yonathbacteria bacterium RIFCSPHIGHO2_01_FULL_51_10</name>
    <dbReference type="NCBI Taxonomy" id="1802723"/>
    <lineage>
        <taxon>Bacteria</taxon>
        <taxon>Candidatus Yonathiibacteriota</taxon>
    </lineage>
</organism>
<name>A0A1G2SA06_9BACT</name>
<dbReference type="SUPFAM" id="SSF47323">
    <property type="entry name" value="Anticodon-binding domain of a subclass of class I aminoacyl-tRNA synthetases"/>
    <property type="match status" value="1"/>
</dbReference>
<evidence type="ECO:0000256" key="8">
    <source>
        <dbReference type="ARBA" id="ARBA00049339"/>
    </source>
</evidence>
<evidence type="ECO:0000256" key="2">
    <source>
        <dbReference type="ARBA" id="ARBA00022490"/>
    </source>
</evidence>
<proteinExistence type="inferred from homology"/>
<evidence type="ECO:0000313" key="14">
    <source>
        <dbReference type="Proteomes" id="UP000176997"/>
    </source>
</evidence>
<accession>A0A1G2SA06</accession>
<dbReference type="STRING" id="1802723.A2675_00880"/>
<dbReference type="InterPro" id="IPR001278">
    <property type="entry name" value="Arg-tRNA-ligase"/>
</dbReference>
<protein>
    <recommendedName>
        <fullName evidence="9">Arginine--tRNA ligase</fullName>
        <ecNumber evidence="9">6.1.1.19</ecNumber>
    </recommendedName>
    <alternativeName>
        <fullName evidence="9">Arginyl-tRNA synthetase</fullName>
        <shortName evidence="9">ArgRS</shortName>
    </alternativeName>
</protein>
<dbReference type="SUPFAM" id="SSF55190">
    <property type="entry name" value="Arginyl-tRNA synthetase (ArgRS), N-terminal 'additional' domain"/>
    <property type="match status" value="1"/>
</dbReference>
<dbReference type="PRINTS" id="PR01038">
    <property type="entry name" value="TRNASYNTHARG"/>
</dbReference>
<keyword evidence="7 9" id="KW-0030">Aminoacyl-tRNA synthetase</keyword>
<comment type="subcellular location">
    <subcellularLocation>
        <location evidence="9">Cytoplasm</location>
    </subcellularLocation>
</comment>
<comment type="catalytic activity">
    <reaction evidence="8 9">
        <text>tRNA(Arg) + L-arginine + ATP = L-arginyl-tRNA(Arg) + AMP + diphosphate</text>
        <dbReference type="Rhea" id="RHEA:20301"/>
        <dbReference type="Rhea" id="RHEA-COMP:9658"/>
        <dbReference type="Rhea" id="RHEA-COMP:9673"/>
        <dbReference type="ChEBI" id="CHEBI:30616"/>
        <dbReference type="ChEBI" id="CHEBI:32682"/>
        <dbReference type="ChEBI" id="CHEBI:33019"/>
        <dbReference type="ChEBI" id="CHEBI:78442"/>
        <dbReference type="ChEBI" id="CHEBI:78513"/>
        <dbReference type="ChEBI" id="CHEBI:456215"/>
        <dbReference type="EC" id="6.1.1.19"/>
    </reaction>
</comment>
<dbReference type="Gene3D" id="3.30.1360.70">
    <property type="entry name" value="Arginyl tRNA synthetase N-terminal domain"/>
    <property type="match status" value="1"/>
</dbReference>
<dbReference type="SMART" id="SM00836">
    <property type="entry name" value="DALR_1"/>
    <property type="match status" value="1"/>
</dbReference>